<feature type="region of interest" description="Disordered" evidence="1">
    <location>
        <begin position="1"/>
        <end position="75"/>
    </location>
</feature>
<comment type="caution">
    <text evidence="2">The sequence shown here is derived from an EMBL/GenBank/DDBJ whole genome shotgun (WGS) entry which is preliminary data.</text>
</comment>
<dbReference type="Proteomes" id="UP001629246">
    <property type="component" value="Unassembled WGS sequence"/>
</dbReference>
<keyword evidence="3" id="KW-1185">Reference proteome</keyword>
<dbReference type="Pfam" id="PF11062">
    <property type="entry name" value="DUF2863"/>
    <property type="match status" value="1"/>
</dbReference>
<gene>
    <name evidence="2" type="ORF">PQR62_22580</name>
</gene>
<sequence>MSKPNRPGAAPKQGGKPPANAAKGGQKAAPKPAARAAQSAPQKQGPQKSAPKSAPQGPRGRQQNSAHSASVELDEGEELVRQLSALAVAMAGAVKSGNAPVDQDGERIGQQDLDRLIRKCLRARDDESLYEALEQVRFEDRGAWSFLRQAIEDAAQILVMRRGERLQEINTFMIPLLVRTKGGLQQAAVFQNGDDFEALKDSLQQSGLESARARVVLVAHAYHPDEIEALSYSEVEAMNRDAYTSLTDKKVLSVPAIERSMRGWPASDFAAADDALELRFLLGFSLKELDDTFYVVPTDEAKADAYFEQRAERFRAWSEKNAPLLQRCLSGSSAPDACQVHFMYQDLFFGGKQTGNAEYRTLQMLSELEQGLAAAQAAAADAMAVFALASEDDETGDWQLTVQLRARDDQRLLAQSLQVLDGDPDEQLLDVAHAVASLGVTQSMLAEGLDDAGQPHNMRPFGEL</sequence>
<accession>A0ABW9AF29</accession>
<name>A0ABW9AF29_9BURK</name>
<organism evidence="2 3">
    <name type="scientific">Herbaspirillum lusitanum</name>
    <dbReference type="NCBI Taxonomy" id="213312"/>
    <lineage>
        <taxon>Bacteria</taxon>
        <taxon>Pseudomonadati</taxon>
        <taxon>Pseudomonadota</taxon>
        <taxon>Betaproteobacteria</taxon>
        <taxon>Burkholderiales</taxon>
        <taxon>Oxalobacteraceae</taxon>
        <taxon>Herbaspirillum</taxon>
    </lineage>
</organism>
<dbReference type="RefSeq" id="WP_408160303.1">
    <property type="nucleotide sequence ID" value="NZ_JAQQFM010000012.1"/>
</dbReference>
<reference evidence="2 3" key="1">
    <citation type="journal article" date="2024" name="Chem. Sci.">
        <title>Discovery of megapolipeptins by genome mining of a Burkholderiales bacteria collection.</title>
        <authorList>
            <person name="Paulo B.S."/>
            <person name="Recchia M.J.J."/>
            <person name="Lee S."/>
            <person name="Fergusson C.H."/>
            <person name="Romanowski S.B."/>
            <person name="Hernandez A."/>
            <person name="Krull N."/>
            <person name="Liu D.Y."/>
            <person name="Cavanagh H."/>
            <person name="Bos A."/>
            <person name="Gray C.A."/>
            <person name="Murphy B.T."/>
            <person name="Linington R.G."/>
            <person name="Eustaquio A.S."/>
        </authorList>
    </citation>
    <scope>NUCLEOTIDE SEQUENCE [LARGE SCALE GENOMIC DNA]</scope>
    <source>
        <strain evidence="2 3">RL21-008-BIB-A</strain>
    </source>
</reference>
<dbReference type="EMBL" id="JAQQFM010000012">
    <property type="protein sequence ID" value="MFL9927076.1"/>
    <property type="molecule type" value="Genomic_DNA"/>
</dbReference>
<protein>
    <submittedName>
        <fullName evidence="2">DUF2863 family protein</fullName>
    </submittedName>
</protein>
<proteinExistence type="predicted"/>
<dbReference type="InterPro" id="IPR021292">
    <property type="entry name" value="DUF2863"/>
</dbReference>
<feature type="compositionally biased region" description="Low complexity" evidence="1">
    <location>
        <begin position="7"/>
        <end position="44"/>
    </location>
</feature>
<evidence type="ECO:0000313" key="2">
    <source>
        <dbReference type="EMBL" id="MFL9927076.1"/>
    </source>
</evidence>
<evidence type="ECO:0000256" key="1">
    <source>
        <dbReference type="SAM" id="MobiDB-lite"/>
    </source>
</evidence>
<evidence type="ECO:0000313" key="3">
    <source>
        <dbReference type="Proteomes" id="UP001629246"/>
    </source>
</evidence>